<evidence type="ECO:0000313" key="6">
    <source>
        <dbReference type="Proteomes" id="UP001596011"/>
    </source>
</evidence>
<accession>A0ABV9HHP5</accession>
<comment type="caution">
    <text evidence="5">The sequence shown here is derived from an EMBL/GenBank/DDBJ whole genome shotgun (WGS) entry which is preliminary data.</text>
</comment>
<keyword evidence="3" id="KW-0472">Membrane</keyword>
<feature type="transmembrane region" description="Helical" evidence="3">
    <location>
        <begin position="82"/>
        <end position="100"/>
    </location>
</feature>
<evidence type="ECO:0000256" key="2">
    <source>
        <dbReference type="SAM" id="MobiDB-lite"/>
    </source>
</evidence>
<reference evidence="6" key="1">
    <citation type="journal article" date="2019" name="Int. J. Syst. Evol. Microbiol.">
        <title>The Global Catalogue of Microorganisms (GCM) 10K type strain sequencing project: providing services to taxonomists for standard genome sequencing and annotation.</title>
        <authorList>
            <consortium name="The Broad Institute Genomics Platform"/>
            <consortium name="The Broad Institute Genome Sequencing Center for Infectious Disease"/>
            <person name="Wu L."/>
            <person name="Ma J."/>
        </authorList>
    </citation>
    <scope>NUCLEOTIDE SEQUENCE [LARGE SCALE GENOMIC DNA]</scope>
    <source>
        <strain evidence="6">CCUG 42722</strain>
    </source>
</reference>
<dbReference type="EMBL" id="JBHSFI010000004">
    <property type="protein sequence ID" value="MFC4629443.1"/>
    <property type="molecule type" value="Genomic_DNA"/>
</dbReference>
<keyword evidence="3" id="KW-1133">Transmembrane helix</keyword>
<feature type="compositionally biased region" description="Low complexity" evidence="2">
    <location>
        <begin position="154"/>
        <end position="172"/>
    </location>
</feature>
<feature type="transmembrane region" description="Helical" evidence="3">
    <location>
        <begin position="55"/>
        <end position="76"/>
    </location>
</feature>
<organism evidence="5 6">
    <name type="scientific">Promicromonospora alba</name>
    <dbReference type="NCBI Taxonomy" id="1616110"/>
    <lineage>
        <taxon>Bacteria</taxon>
        <taxon>Bacillati</taxon>
        <taxon>Actinomycetota</taxon>
        <taxon>Actinomycetes</taxon>
        <taxon>Micrococcales</taxon>
        <taxon>Promicromonosporaceae</taxon>
        <taxon>Promicromonospora</taxon>
    </lineage>
</organism>
<dbReference type="RefSeq" id="WP_377136479.1">
    <property type="nucleotide sequence ID" value="NZ_JBHSFI010000004.1"/>
</dbReference>
<evidence type="ECO:0000259" key="4">
    <source>
        <dbReference type="PROSITE" id="PS50006"/>
    </source>
</evidence>
<dbReference type="Pfam" id="PF00498">
    <property type="entry name" value="FHA"/>
    <property type="match status" value="1"/>
</dbReference>
<keyword evidence="1" id="KW-0597">Phosphoprotein</keyword>
<dbReference type="CDD" id="cd00060">
    <property type="entry name" value="FHA"/>
    <property type="match status" value="1"/>
</dbReference>
<dbReference type="InterPro" id="IPR000253">
    <property type="entry name" value="FHA_dom"/>
</dbReference>
<dbReference type="SUPFAM" id="SSF49879">
    <property type="entry name" value="SMAD/FHA domain"/>
    <property type="match status" value="1"/>
</dbReference>
<feature type="domain" description="FHA" evidence="4">
    <location>
        <begin position="208"/>
        <end position="262"/>
    </location>
</feature>
<dbReference type="PROSITE" id="PS50006">
    <property type="entry name" value="FHA_DOMAIN"/>
    <property type="match status" value="1"/>
</dbReference>
<dbReference type="Proteomes" id="UP001596011">
    <property type="component" value="Unassembled WGS sequence"/>
</dbReference>
<name>A0ABV9HHP5_9MICO</name>
<feature type="region of interest" description="Disordered" evidence="2">
    <location>
        <begin position="146"/>
        <end position="194"/>
    </location>
</feature>
<dbReference type="InterPro" id="IPR008984">
    <property type="entry name" value="SMAD_FHA_dom_sf"/>
</dbReference>
<gene>
    <name evidence="5" type="ORF">ACFO6V_14455</name>
</gene>
<evidence type="ECO:0000256" key="1">
    <source>
        <dbReference type="ARBA" id="ARBA00022553"/>
    </source>
</evidence>
<keyword evidence="3" id="KW-0812">Transmembrane</keyword>
<evidence type="ECO:0000256" key="3">
    <source>
        <dbReference type="SAM" id="Phobius"/>
    </source>
</evidence>
<sequence length="298" mass="29838">MTGHAAIGSCGTCGAVLAPGATRCDRCEAPAVGPRPVTSGLLASLAPASSSDRTLAVALDLGLVVLAAVPVVLGAVGVWPPAVAVPFGLVLVAGVAMLLVRTFRQSGGTPGALLTRTRYVDALVGTPPGPGRWPGAGVASVRLAQRRPTPPAPVATSAPPAASAPLATSAPAPATPATPAPTAQTRPQHAPVAVLTDGAERIVVASTALLGRRPRPQPNEEVGAVVELTDPTRSVSSTHALLSWDGATLWLVDRGSTNGSWVVRTDGTRQRAEAGRPVAAPAGGAVQLGNRTFRVEAS</sequence>
<evidence type="ECO:0000313" key="5">
    <source>
        <dbReference type="EMBL" id="MFC4629443.1"/>
    </source>
</evidence>
<keyword evidence="6" id="KW-1185">Reference proteome</keyword>
<dbReference type="Gene3D" id="2.60.200.20">
    <property type="match status" value="1"/>
</dbReference>
<protein>
    <submittedName>
        <fullName evidence="5">FHA domain-containing protein</fullName>
    </submittedName>
</protein>
<feature type="compositionally biased region" description="Low complexity" evidence="2">
    <location>
        <begin position="180"/>
        <end position="191"/>
    </location>
</feature>
<proteinExistence type="predicted"/>